<dbReference type="SUPFAM" id="SSF81653">
    <property type="entry name" value="Calcium ATPase, transduction domain A"/>
    <property type="match status" value="1"/>
</dbReference>
<gene>
    <name evidence="9" type="primary">ENA2_1</name>
    <name evidence="9" type="ORF">SLS60_010644</name>
</gene>
<feature type="region of interest" description="Disordered" evidence="5">
    <location>
        <begin position="145"/>
        <end position="164"/>
    </location>
</feature>
<evidence type="ECO:0000256" key="6">
    <source>
        <dbReference type="SAM" id="Phobius"/>
    </source>
</evidence>
<dbReference type="PROSITE" id="PS00154">
    <property type="entry name" value="ATPASE_E1_E2"/>
    <property type="match status" value="1"/>
</dbReference>
<comment type="caution">
    <text evidence="9">The sequence shown here is derived from an EMBL/GenBank/DDBJ whole genome shotgun (WGS) entry which is preliminary data.</text>
</comment>
<accession>A0ABR3QP30</accession>
<sequence>MVTAIILLNIIVGFVQEFNAEKTMDSLRSLSSPTATAVRDGKTITVPTVEVVPGDMVEMKTGDTVPADIRLIEAVNFETDEALLTGESLPVLKDAEATFDNDTGPGDRLNVAFSSSTVTKGRARGIVFATGMYTEIGSIAMSLRDKGSRRRPVKRKEDGSAGPHRHVQAWGLTVTDAVGHFLGVNVGTPLQRKLSRLALLLFGIAVVCAIIVLAANEFVNDQEVIIYAVATGLSMIPASLIVVLTITMAAGTKRMVERHVIVRNLKSLEALGGVTGMHSRNELFVVKIDLGPDICSDKTGTLTQGKMVAKKAWLPAKGTYSVGTTDSPHDPTVGPLSFTPNSPSQMDMGQEQAEQSYEQLLDNNTHLIEYLKVASLANLAHVHPNEEEGGWNARGDPTEIAIQVLASRFKWNRLDYTTGENPKWKQLAEFPFDSDVKKMSVIFEEAETKQKHIFTKGAVERVSCPGACSVYELLLIKSTYRYSPPALLSSKATTVPRI</sequence>
<dbReference type="InterPro" id="IPR023299">
    <property type="entry name" value="ATPase_P-typ_cyto_dom_N"/>
</dbReference>
<evidence type="ECO:0000313" key="9">
    <source>
        <dbReference type="EMBL" id="KAL1593911.1"/>
    </source>
</evidence>
<dbReference type="InterPro" id="IPR018303">
    <property type="entry name" value="ATPase_P-typ_P_site"/>
</dbReference>
<comment type="subcellular location">
    <subcellularLocation>
        <location evidence="1">Membrane</location>
    </subcellularLocation>
</comment>
<dbReference type="PRINTS" id="PR00119">
    <property type="entry name" value="CATATPASE"/>
</dbReference>
<keyword evidence="2 6" id="KW-0812">Transmembrane</keyword>
<dbReference type="InterPro" id="IPR023298">
    <property type="entry name" value="ATPase_P-typ_TM_dom_sf"/>
</dbReference>
<feature type="chain" id="PRO_5046540026" evidence="7">
    <location>
        <begin position="21"/>
        <end position="498"/>
    </location>
</feature>
<dbReference type="InterPro" id="IPR008250">
    <property type="entry name" value="ATPase_P-typ_transduc_dom_A_sf"/>
</dbReference>
<dbReference type="Proteomes" id="UP001521785">
    <property type="component" value="Unassembled WGS sequence"/>
</dbReference>
<name>A0ABR3QP30_9PLEO</name>
<evidence type="ECO:0000256" key="5">
    <source>
        <dbReference type="SAM" id="MobiDB-lite"/>
    </source>
</evidence>
<dbReference type="InterPro" id="IPR001757">
    <property type="entry name" value="P_typ_ATPase"/>
</dbReference>
<keyword evidence="7" id="KW-0732">Signal</keyword>
<evidence type="ECO:0000256" key="2">
    <source>
        <dbReference type="ARBA" id="ARBA00022692"/>
    </source>
</evidence>
<organism evidence="9 10">
    <name type="scientific">Paraconiothyrium brasiliense</name>
    <dbReference type="NCBI Taxonomy" id="300254"/>
    <lineage>
        <taxon>Eukaryota</taxon>
        <taxon>Fungi</taxon>
        <taxon>Dikarya</taxon>
        <taxon>Ascomycota</taxon>
        <taxon>Pezizomycotina</taxon>
        <taxon>Dothideomycetes</taxon>
        <taxon>Pleosporomycetidae</taxon>
        <taxon>Pleosporales</taxon>
        <taxon>Massarineae</taxon>
        <taxon>Didymosphaeriaceae</taxon>
        <taxon>Paraconiothyrium</taxon>
    </lineage>
</organism>
<protein>
    <submittedName>
        <fullName evidence="9">P-type ATPase</fullName>
    </submittedName>
</protein>
<evidence type="ECO:0000256" key="1">
    <source>
        <dbReference type="ARBA" id="ARBA00004370"/>
    </source>
</evidence>
<keyword evidence="10" id="KW-1185">Reference proteome</keyword>
<dbReference type="NCBIfam" id="TIGR01494">
    <property type="entry name" value="ATPase_P-type"/>
    <property type="match status" value="1"/>
</dbReference>
<dbReference type="Gene3D" id="2.70.150.10">
    <property type="entry name" value="Calcium-transporting ATPase, cytoplasmic transduction domain A"/>
    <property type="match status" value="1"/>
</dbReference>
<dbReference type="PANTHER" id="PTHR42861">
    <property type="entry name" value="CALCIUM-TRANSPORTING ATPASE"/>
    <property type="match status" value="1"/>
</dbReference>
<feature type="domain" description="P-type ATPase A" evidence="8">
    <location>
        <begin position="30"/>
        <end position="142"/>
    </location>
</feature>
<dbReference type="SUPFAM" id="SSF81665">
    <property type="entry name" value="Calcium ATPase, transmembrane domain M"/>
    <property type="match status" value="1"/>
</dbReference>
<keyword evidence="4 6" id="KW-0472">Membrane</keyword>
<feature type="signal peptide" evidence="7">
    <location>
        <begin position="1"/>
        <end position="20"/>
    </location>
</feature>
<evidence type="ECO:0000259" key="8">
    <source>
        <dbReference type="Pfam" id="PF00122"/>
    </source>
</evidence>
<evidence type="ECO:0000313" key="10">
    <source>
        <dbReference type="Proteomes" id="UP001521785"/>
    </source>
</evidence>
<dbReference type="InterPro" id="IPR059000">
    <property type="entry name" value="ATPase_P-type_domA"/>
</dbReference>
<dbReference type="Gene3D" id="1.20.1110.10">
    <property type="entry name" value="Calcium-transporting ATPase, transmembrane domain"/>
    <property type="match status" value="2"/>
</dbReference>
<reference evidence="9 10" key="1">
    <citation type="submission" date="2024-02" db="EMBL/GenBank/DDBJ databases">
        <title>De novo assembly and annotation of 12 fungi associated with fruit tree decline syndrome in Ontario, Canada.</title>
        <authorList>
            <person name="Sulman M."/>
            <person name="Ellouze W."/>
            <person name="Ilyukhin E."/>
        </authorList>
    </citation>
    <scope>NUCLEOTIDE SEQUENCE [LARGE SCALE GENOMIC DNA]</scope>
    <source>
        <strain evidence="9 10">M42-189</strain>
    </source>
</reference>
<dbReference type="SUPFAM" id="SSF81660">
    <property type="entry name" value="Metal cation-transporting ATPase, ATP-binding domain N"/>
    <property type="match status" value="1"/>
</dbReference>
<feature type="transmembrane region" description="Helical" evidence="6">
    <location>
        <begin position="225"/>
        <end position="250"/>
    </location>
</feature>
<evidence type="ECO:0000256" key="3">
    <source>
        <dbReference type="ARBA" id="ARBA00022989"/>
    </source>
</evidence>
<proteinExistence type="predicted"/>
<evidence type="ECO:0000256" key="4">
    <source>
        <dbReference type="ARBA" id="ARBA00023136"/>
    </source>
</evidence>
<dbReference type="Pfam" id="PF00122">
    <property type="entry name" value="E1-E2_ATPase"/>
    <property type="match status" value="1"/>
</dbReference>
<keyword evidence="3 6" id="KW-1133">Transmembrane helix</keyword>
<dbReference type="EMBL" id="JAKJXO020000018">
    <property type="protein sequence ID" value="KAL1593911.1"/>
    <property type="molecule type" value="Genomic_DNA"/>
</dbReference>
<dbReference type="Pfam" id="PF13246">
    <property type="entry name" value="Cation_ATPase"/>
    <property type="match status" value="1"/>
</dbReference>
<evidence type="ECO:0000256" key="7">
    <source>
        <dbReference type="SAM" id="SignalP"/>
    </source>
</evidence>
<dbReference type="Gene3D" id="3.40.1110.10">
    <property type="entry name" value="Calcium-transporting ATPase, cytoplasmic domain N"/>
    <property type="match status" value="1"/>
</dbReference>
<feature type="transmembrane region" description="Helical" evidence="6">
    <location>
        <begin position="197"/>
        <end position="219"/>
    </location>
</feature>